<comment type="similarity">
    <text evidence="1">Belongs to the PemK/MazF family.</text>
</comment>
<dbReference type="PIRSF" id="PIRSF033490">
    <property type="entry name" value="MazF"/>
    <property type="match status" value="1"/>
</dbReference>
<dbReference type="RefSeq" id="WP_107563456.1">
    <property type="nucleotide sequence ID" value="NZ_NVQC01000028.1"/>
</dbReference>
<dbReference type="GO" id="GO:0003746">
    <property type="term" value="F:translation elongation factor activity"/>
    <property type="evidence" value="ECO:0007669"/>
    <property type="project" value="UniProtKB-KW"/>
</dbReference>
<name>A0A2T4TVQ0_9BACT</name>
<dbReference type="GO" id="GO:0004521">
    <property type="term" value="F:RNA endonuclease activity"/>
    <property type="evidence" value="ECO:0007669"/>
    <property type="project" value="TreeGrafter"/>
</dbReference>
<dbReference type="EMBL" id="NVQC01000028">
    <property type="protein sequence ID" value="PTL35190.1"/>
    <property type="molecule type" value="Genomic_DNA"/>
</dbReference>
<evidence type="ECO:0000256" key="1">
    <source>
        <dbReference type="PIRNR" id="PIRNR033490"/>
    </source>
</evidence>
<organism evidence="2 3">
    <name type="scientific">Candidatus Methylomirabilis limnetica</name>
    <dbReference type="NCBI Taxonomy" id="2033718"/>
    <lineage>
        <taxon>Bacteria</taxon>
        <taxon>Candidatus Methylomirabilota</taxon>
        <taxon>Candidatus Methylomirabilia</taxon>
        <taxon>Candidatus Methylomirabilales</taxon>
        <taxon>Candidatus Methylomirabilaceae</taxon>
        <taxon>Candidatus Methylomirabilis</taxon>
    </lineage>
</organism>
<dbReference type="GO" id="GO:0016075">
    <property type="term" value="P:rRNA catabolic process"/>
    <property type="evidence" value="ECO:0007669"/>
    <property type="project" value="TreeGrafter"/>
</dbReference>
<dbReference type="GO" id="GO:0003677">
    <property type="term" value="F:DNA binding"/>
    <property type="evidence" value="ECO:0007669"/>
    <property type="project" value="InterPro"/>
</dbReference>
<dbReference type="Proteomes" id="UP000241436">
    <property type="component" value="Unassembled WGS sequence"/>
</dbReference>
<comment type="caution">
    <text evidence="2">The sequence shown here is derived from an EMBL/GenBank/DDBJ whole genome shotgun (WGS) entry which is preliminary data.</text>
</comment>
<dbReference type="EC" id="3.1.-.-" evidence="1"/>
<dbReference type="PANTHER" id="PTHR33988">
    <property type="entry name" value="ENDORIBONUCLEASE MAZF-RELATED"/>
    <property type="match status" value="1"/>
</dbReference>
<dbReference type="GO" id="GO:0016787">
    <property type="term" value="F:hydrolase activity"/>
    <property type="evidence" value="ECO:0007669"/>
    <property type="project" value="UniProtKB-KW"/>
</dbReference>
<dbReference type="OrthoDB" id="9808744at2"/>
<dbReference type="SUPFAM" id="SSF50118">
    <property type="entry name" value="Cell growth inhibitor/plasmid maintenance toxic component"/>
    <property type="match status" value="1"/>
</dbReference>
<dbReference type="Gene3D" id="2.30.30.110">
    <property type="match status" value="1"/>
</dbReference>
<sequence length="116" mass="12905">MPNRGEIWLADLDPRRGTEPGKTRPVLIIQSQALLDATHPSTVIIPLTTNTVDDAEPLRIRVPASGRMRRDSDLLIDQLRAIDNRRLTKGPMTCLSNALMAKVADAIREILDLVEE</sequence>
<keyword evidence="1" id="KW-0255">Endonuclease</keyword>
<dbReference type="InterPro" id="IPR011067">
    <property type="entry name" value="Plasmid_toxin/cell-grow_inhib"/>
</dbReference>
<accession>A0A2T4TVQ0</accession>
<dbReference type="AlphaFoldDB" id="A0A2T4TVQ0"/>
<proteinExistence type="inferred from homology"/>
<keyword evidence="1" id="KW-0540">Nuclease</keyword>
<gene>
    <name evidence="2" type="ORF">CLG94_10820</name>
</gene>
<evidence type="ECO:0000313" key="2">
    <source>
        <dbReference type="EMBL" id="PTL35190.1"/>
    </source>
</evidence>
<dbReference type="GO" id="GO:0006402">
    <property type="term" value="P:mRNA catabolic process"/>
    <property type="evidence" value="ECO:0007669"/>
    <property type="project" value="TreeGrafter"/>
</dbReference>
<keyword evidence="2" id="KW-0648">Protein biosynthesis</keyword>
<reference evidence="2 3" key="1">
    <citation type="submission" date="2017-09" db="EMBL/GenBank/DDBJ databases">
        <title>Bloom of a denitrifying methanotroph, Candidatus Methylomirabilis limnetica, in a deep stratified lake.</title>
        <authorList>
            <person name="Graf J.S."/>
            <person name="Marchant H.K."/>
            <person name="Tienken D."/>
            <person name="Hach P.F."/>
            <person name="Brand A."/>
            <person name="Schubert C.J."/>
            <person name="Kuypers M.M."/>
            <person name="Milucka J."/>
        </authorList>
    </citation>
    <scope>NUCLEOTIDE SEQUENCE [LARGE SCALE GENOMIC DNA]</scope>
    <source>
        <strain evidence="2 3">Zug</strain>
    </source>
</reference>
<evidence type="ECO:0000313" key="3">
    <source>
        <dbReference type="Proteomes" id="UP000241436"/>
    </source>
</evidence>
<keyword evidence="3" id="KW-1185">Reference proteome</keyword>
<protein>
    <recommendedName>
        <fullName evidence="1">mRNA interferase</fullName>
        <ecNumber evidence="1">3.1.-.-</ecNumber>
    </recommendedName>
</protein>
<comment type="function">
    <text evidence="1">Toxic component of a type II toxin-antitoxin (TA) system.</text>
</comment>
<keyword evidence="1" id="KW-0378">Hydrolase</keyword>
<reference evidence="3" key="2">
    <citation type="journal article" date="2018" name="Environ. Microbiol.">
        <title>Bloom of a denitrifying methanotroph, 'Candidatus Methylomirabilis limnetica', in a deep stratified lake.</title>
        <authorList>
            <person name="Graf J.S."/>
            <person name="Mayr M.J."/>
            <person name="Marchant H.K."/>
            <person name="Tienken D."/>
            <person name="Hach P.F."/>
            <person name="Brand A."/>
            <person name="Schubert C.J."/>
            <person name="Kuypers M.M."/>
            <person name="Milucka J."/>
        </authorList>
    </citation>
    <scope>NUCLEOTIDE SEQUENCE [LARGE SCALE GENOMIC DNA]</scope>
    <source>
        <strain evidence="3">Zug</strain>
    </source>
</reference>
<dbReference type="Pfam" id="PF02452">
    <property type="entry name" value="PemK_toxin"/>
    <property type="match status" value="1"/>
</dbReference>
<dbReference type="InterPro" id="IPR003477">
    <property type="entry name" value="PemK-like"/>
</dbReference>
<keyword evidence="2" id="KW-0251">Elongation factor</keyword>